<protein>
    <recommendedName>
        <fullName evidence="2">Arb2 domain-containing protein</fullName>
    </recommendedName>
</protein>
<sequence length="430" mass="48790">MSQSESNTNDKACINCSSQEQVYGDCSHPLCRSCWSEHWNESFKRNAASVISDHLHGQLTCAKCAKVTQVGREKLEESETSELREKLKGIISTIPRHTPRGPAPPTQLSDFNYAFNEHGELKNRTTGDGFQWITQRHYDVLADAVNVHVQRELQTKYKLTETWLPPSDSEAPDGHQDTYGRLNIFTSKDFTTNEGGCLVIIQGLGPVRPGVWALAPIINNRMDEATMYSYINAAVERKWSVIILNPNSNGYVSVSEEERKRQDEEREEKEEESVEYYLSSLKTHPNRYRGTEKNIPGHEDRQTHTLTVWKEMISTKCPAKNLYFTAFSAGGRCMMELLNCGDKRLFERARGLAQMDSCTPVGHSKEAKEFIKKRAVHWVASDEAVNTVVQKADGKRYLCEERSGGDSRHSWVPAACASHVFQFFDSIKEK</sequence>
<dbReference type="GO" id="GO:0005634">
    <property type="term" value="C:nucleus"/>
    <property type="evidence" value="ECO:0007669"/>
    <property type="project" value="TreeGrafter"/>
</dbReference>
<evidence type="ECO:0000313" key="4">
    <source>
        <dbReference type="Proteomes" id="UP000241769"/>
    </source>
</evidence>
<evidence type="ECO:0000259" key="2">
    <source>
        <dbReference type="Pfam" id="PF22749"/>
    </source>
</evidence>
<dbReference type="Pfam" id="PF22749">
    <property type="entry name" value="Arb2"/>
    <property type="match status" value="1"/>
</dbReference>
<feature type="domain" description="Arb2" evidence="2">
    <location>
        <begin position="105"/>
        <end position="383"/>
    </location>
</feature>
<dbReference type="GO" id="GO:0031048">
    <property type="term" value="P:regulatory ncRNA-mediated heterochromatin formation"/>
    <property type="evidence" value="ECO:0007669"/>
    <property type="project" value="TreeGrafter"/>
</dbReference>
<evidence type="ECO:0000313" key="3">
    <source>
        <dbReference type="EMBL" id="PRP78506.1"/>
    </source>
</evidence>
<keyword evidence="4" id="KW-1185">Reference proteome</keyword>
<dbReference type="SUPFAM" id="SSF57850">
    <property type="entry name" value="RING/U-box"/>
    <property type="match status" value="1"/>
</dbReference>
<dbReference type="Proteomes" id="UP000241769">
    <property type="component" value="Unassembled WGS sequence"/>
</dbReference>
<dbReference type="AlphaFoldDB" id="A0A2P6N3I7"/>
<dbReference type="InParanoid" id="A0A2P6N3I7"/>
<dbReference type="FunCoup" id="A0A2P6N3I7">
    <property type="interactions" value="284"/>
</dbReference>
<reference evidence="3 4" key="1">
    <citation type="journal article" date="2018" name="Genome Biol. Evol.">
        <title>Multiple Roots of Fruiting Body Formation in Amoebozoa.</title>
        <authorList>
            <person name="Hillmann F."/>
            <person name="Forbes G."/>
            <person name="Novohradska S."/>
            <person name="Ferling I."/>
            <person name="Riege K."/>
            <person name="Groth M."/>
            <person name="Westermann M."/>
            <person name="Marz M."/>
            <person name="Spaller T."/>
            <person name="Winckler T."/>
            <person name="Schaap P."/>
            <person name="Glockner G."/>
        </authorList>
    </citation>
    <scope>NUCLEOTIDE SEQUENCE [LARGE SCALE GENOMIC DNA]</scope>
    <source>
        <strain evidence="3 4">Jena</strain>
    </source>
</reference>
<comment type="caution">
    <text evidence="3">The sequence shown here is derived from an EMBL/GenBank/DDBJ whole genome shotgun (WGS) entry which is preliminary data.</text>
</comment>
<dbReference type="InterPro" id="IPR048263">
    <property type="entry name" value="Arb2"/>
</dbReference>
<evidence type="ECO:0000256" key="1">
    <source>
        <dbReference type="SAM" id="MobiDB-lite"/>
    </source>
</evidence>
<proteinExistence type="predicted"/>
<name>A0A2P6N3I7_9EUKA</name>
<gene>
    <name evidence="3" type="ORF">PROFUN_13524</name>
</gene>
<feature type="region of interest" description="Disordered" evidence="1">
    <location>
        <begin position="253"/>
        <end position="273"/>
    </location>
</feature>
<dbReference type="EMBL" id="MDYQ01000219">
    <property type="protein sequence ID" value="PRP78506.1"/>
    <property type="molecule type" value="Genomic_DNA"/>
</dbReference>
<accession>A0A2P6N3I7</accession>
<dbReference type="PANTHER" id="PTHR21357">
    <property type="entry name" value="FAM172 FAMILY PROTEIN HOMOLOG CG10038"/>
    <property type="match status" value="1"/>
</dbReference>
<dbReference type="InterPro" id="IPR053858">
    <property type="entry name" value="Arb2_dom"/>
</dbReference>
<dbReference type="STRING" id="1890364.A0A2P6N3I7"/>
<dbReference type="GO" id="GO:0035197">
    <property type="term" value="F:siRNA binding"/>
    <property type="evidence" value="ECO:0007669"/>
    <property type="project" value="TreeGrafter"/>
</dbReference>
<organism evidence="3 4">
    <name type="scientific">Planoprotostelium fungivorum</name>
    <dbReference type="NCBI Taxonomy" id="1890364"/>
    <lineage>
        <taxon>Eukaryota</taxon>
        <taxon>Amoebozoa</taxon>
        <taxon>Evosea</taxon>
        <taxon>Variosea</taxon>
        <taxon>Cavosteliida</taxon>
        <taxon>Cavosteliaceae</taxon>
        <taxon>Planoprotostelium</taxon>
    </lineage>
</organism>
<dbReference type="PANTHER" id="PTHR21357:SF4">
    <property type="entry name" value="FAM172 FAMILY PROTEIN HOMOLOG CG10038"/>
    <property type="match status" value="1"/>
</dbReference>
<dbReference type="OrthoDB" id="421951at2759"/>